<dbReference type="EMBL" id="VISO01000003">
    <property type="protein sequence ID" value="TVZ63088.1"/>
    <property type="molecule type" value="Genomic_DNA"/>
</dbReference>
<evidence type="ECO:0000313" key="1">
    <source>
        <dbReference type="EMBL" id="TVZ63088.1"/>
    </source>
</evidence>
<organism evidence="1 2">
    <name type="scientific">Rhizobium mongolense USDA 1844</name>
    <dbReference type="NCBI Taxonomy" id="1079460"/>
    <lineage>
        <taxon>Bacteria</taxon>
        <taxon>Pseudomonadati</taxon>
        <taxon>Pseudomonadota</taxon>
        <taxon>Alphaproteobacteria</taxon>
        <taxon>Hyphomicrobiales</taxon>
        <taxon>Rhizobiaceae</taxon>
        <taxon>Rhizobium/Agrobacterium group</taxon>
        <taxon>Rhizobium</taxon>
    </lineage>
</organism>
<dbReference type="AlphaFoldDB" id="A0A559SL47"/>
<name>A0A559SL47_9HYPH</name>
<accession>A0A559SL47</accession>
<gene>
    <name evidence="1" type="ORF">BCL32_3205</name>
</gene>
<dbReference type="Proteomes" id="UP000319824">
    <property type="component" value="Unassembled WGS sequence"/>
</dbReference>
<comment type="caution">
    <text evidence="1">The sequence shown here is derived from an EMBL/GenBank/DDBJ whole genome shotgun (WGS) entry which is preliminary data.</text>
</comment>
<proteinExistence type="predicted"/>
<sequence length="63" mass="6763">MPSKEIIVIGEQDKEVADFLEKLLAAGTLRVQIGANVFVVRVSPDYVSQSARDFLTKGGGVAK</sequence>
<reference evidence="1 2" key="1">
    <citation type="submission" date="2019-06" db="EMBL/GenBank/DDBJ databases">
        <title>Pac Bio to generate improved reference genome sequences for organisms with transposon mutant libraries (support for FEBA project).</title>
        <authorList>
            <person name="Blow M."/>
        </authorList>
    </citation>
    <scope>NUCLEOTIDE SEQUENCE [LARGE SCALE GENOMIC DNA]</scope>
    <source>
        <strain evidence="1 2">USDA 1844</strain>
    </source>
</reference>
<dbReference type="RefSeq" id="WP_145611790.1">
    <property type="nucleotide sequence ID" value="NZ_ATTQ01000013.1"/>
</dbReference>
<evidence type="ECO:0000313" key="2">
    <source>
        <dbReference type="Proteomes" id="UP000319824"/>
    </source>
</evidence>
<protein>
    <submittedName>
        <fullName evidence="1">Uncharacterized protein</fullName>
    </submittedName>
</protein>